<feature type="transmembrane region" description="Helical" evidence="1">
    <location>
        <begin position="140"/>
        <end position="158"/>
    </location>
</feature>
<reference evidence="3 4" key="1">
    <citation type="submission" date="2020-08" db="EMBL/GenBank/DDBJ databases">
        <title>Sequencing the genomes of 1000 actinobacteria strains.</title>
        <authorList>
            <person name="Klenk H.-P."/>
        </authorList>
    </citation>
    <scope>NUCLEOTIDE SEQUENCE [LARGE SCALE GENOMIC DNA]</scope>
    <source>
        <strain evidence="3 4">DSM 45823</strain>
    </source>
</reference>
<dbReference type="InterPro" id="IPR003675">
    <property type="entry name" value="Rce1/LyrA-like_dom"/>
</dbReference>
<dbReference type="GO" id="GO:0080120">
    <property type="term" value="P:CAAX-box protein maturation"/>
    <property type="evidence" value="ECO:0007669"/>
    <property type="project" value="UniProtKB-ARBA"/>
</dbReference>
<dbReference type="AlphaFoldDB" id="A0A7W3N1K3"/>
<dbReference type="Pfam" id="PF02517">
    <property type="entry name" value="Rce1-like"/>
    <property type="match status" value="1"/>
</dbReference>
<protein>
    <submittedName>
        <fullName evidence="3">Membrane protease YdiL (CAAX protease family)</fullName>
    </submittedName>
</protein>
<feature type="transmembrane region" description="Helical" evidence="1">
    <location>
        <begin position="209"/>
        <end position="231"/>
    </location>
</feature>
<keyword evidence="1" id="KW-0812">Transmembrane</keyword>
<gene>
    <name evidence="3" type="ORF">HNR21_004705</name>
</gene>
<dbReference type="InterPro" id="IPR015837">
    <property type="entry name" value="UCP026622_CAAX_protease"/>
</dbReference>
<feature type="transmembrane region" description="Helical" evidence="1">
    <location>
        <begin position="6"/>
        <end position="22"/>
    </location>
</feature>
<keyword evidence="4" id="KW-1185">Reference proteome</keyword>
<feature type="transmembrane region" description="Helical" evidence="1">
    <location>
        <begin position="29"/>
        <end position="49"/>
    </location>
</feature>
<evidence type="ECO:0000313" key="4">
    <source>
        <dbReference type="Proteomes" id="UP000539313"/>
    </source>
</evidence>
<feature type="domain" description="CAAX prenyl protease 2/Lysostaphin resistance protein A-like" evidence="2">
    <location>
        <begin position="112"/>
        <end position="221"/>
    </location>
</feature>
<sequence length="234" mass="24424">MPVASHVAVAAVVIVLTLVNVLNNRLLPAAYVLTSIVATAVLLVLLRSAGVGWDQAGLGRDAVRRGVTWGLLLVVVVAVCYLVCALLPATRDLFLDRRVGSADPGRLAFEVLVRIPVGTVLLEEVAFRGVLYALVRSEHGVAWATVVSSGLFGLWHVVPASGISTVNPFFTRIFGAGPLGAVIATAVAVAAMALAGAVLCELQRRSGSLLAPAALHWAANGLGFITAYLVINFR</sequence>
<feature type="transmembrane region" description="Helical" evidence="1">
    <location>
        <begin position="178"/>
        <end position="202"/>
    </location>
</feature>
<keyword evidence="1" id="KW-1133">Transmembrane helix</keyword>
<dbReference type="GO" id="GO:0004175">
    <property type="term" value="F:endopeptidase activity"/>
    <property type="evidence" value="ECO:0007669"/>
    <property type="project" value="UniProtKB-ARBA"/>
</dbReference>
<keyword evidence="3" id="KW-0378">Hydrolase</keyword>
<dbReference type="EMBL" id="JACJII010000001">
    <property type="protein sequence ID" value="MBA9005823.1"/>
    <property type="molecule type" value="Genomic_DNA"/>
</dbReference>
<evidence type="ECO:0000259" key="2">
    <source>
        <dbReference type="Pfam" id="PF02517"/>
    </source>
</evidence>
<dbReference type="Proteomes" id="UP000539313">
    <property type="component" value="Unassembled WGS sequence"/>
</dbReference>
<comment type="caution">
    <text evidence="3">The sequence shown here is derived from an EMBL/GenBank/DDBJ whole genome shotgun (WGS) entry which is preliminary data.</text>
</comment>
<proteinExistence type="predicted"/>
<feature type="transmembrane region" description="Helical" evidence="1">
    <location>
        <begin position="69"/>
        <end position="89"/>
    </location>
</feature>
<dbReference type="GO" id="GO:0006508">
    <property type="term" value="P:proteolysis"/>
    <property type="evidence" value="ECO:0007669"/>
    <property type="project" value="UniProtKB-KW"/>
</dbReference>
<evidence type="ECO:0000256" key="1">
    <source>
        <dbReference type="SAM" id="Phobius"/>
    </source>
</evidence>
<evidence type="ECO:0000313" key="3">
    <source>
        <dbReference type="EMBL" id="MBA9005823.1"/>
    </source>
</evidence>
<keyword evidence="3" id="KW-0645">Protease</keyword>
<keyword evidence="1" id="KW-0472">Membrane</keyword>
<accession>A0A7W3N1K3</accession>
<dbReference type="PIRSF" id="PIRSF026622">
    <property type="entry name" value="Proteas_026622"/>
    <property type="match status" value="1"/>
</dbReference>
<organism evidence="3 4">
    <name type="scientific">Thermomonospora cellulosilytica</name>
    <dbReference type="NCBI Taxonomy" id="1411118"/>
    <lineage>
        <taxon>Bacteria</taxon>
        <taxon>Bacillati</taxon>
        <taxon>Actinomycetota</taxon>
        <taxon>Actinomycetes</taxon>
        <taxon>Streptosporangiales</taxon>
        <taxon>Thermomonosporaceae</taxon>
        <taxon>Thermomonospora</taxon>
    </lineage>
</organism>
<dbReference type="RefSeq" id="WP_182706891.1">
    <property type="nucleotide sequence ID" value="NZ_JACJII010000001.1"/>
</dbReference>
<name>A0A7W3N1K3_9ACTN</name>